<dbReference type="PRINTS" id="PR00243">
    <property type="entry name" value="MUSCARINICR"/>
</dbReference>
<dbReference type="SMART" id="SM01381">
    <property type="entry name" value="7TM_GPCR_Srsx"/>
    <property type="match status" value="1"/>
</dbReference>
<organism evidence="14 15">
    <name type="scientific">Strongylocentrotus purpuratus</name>
    <name type="common">Purple sea urchin</name>
    <dbReference type="NCBI Taxonomy" id="7668"/>
    <lineage>
        <taxon>Eukaryota</taxon>
        <taxon>Metazoa</taxon>
        <taxon>Echinodermata</taxon>
        <taxon>Eleutherozoa</taxon>
        <taxon>Echinozoa</taxon>
        <taxon>Echinoidea</taxon>
        <taxon>Euechinoidea</taxon>
        <taxon>Echinacea</taxon>
        <taxon>Camarodonta</taxon>
        <taxon>Echinidea</taxon>
        <taxon>Strongylocentrotidae</taxon>
        <taxon>Strongylocentrotus</taxon>
    </lineage>
</organism>
<dbReference type="PANTHER" id="PTHR24247">
    <property type="entry name" value="5-HYDROXYTRYPTAMINE RECEPTOR"/>
    <property type="match status" value="1"/>
</dbReference>
<keyword evidence="9 10" id="KW-0807">Transducer</keyword>
<dbReference type="Proteomes" id="UP000007110">
    <property type="component" value="Unassembled WGS sequence"/>
</dbReference>
<dbReference type="Pfam" id="PF00001">
    <property type="entry name" value="7tm_1"/>
    <property type="match status" value="1"/>
</dbReference>
<evidence type="ECO:0000256" key="6">
    <source>
        <dbReference type="ARBA" id="ARBA00023136"/>
    </source>
</evidence>
<evidence type="ECO:0000256" key="5">
    <source>
        <dbReference type="ARBA" id="ARBA00023040"/>
    </source>
</evidence>
<feature type="region of interest" description="Disordered" evidence="11">
    <location>
        <begin position="232"/>
        <end position="326"/>
    </location>
</feature>
<dbReference type="GO" id="GO:0007197">
    <property type="term" value="P:adenylate cyclase-inhibiting G protein-coupled acetylcholine receptor signaling pathway"/>
    <property type="evidence" value="ECO:0000318"/>
    <property type="project" value="GO_Central"/>
</dbReference>
<evidence type="ECO:0000256" key="4">
    <source>
        <dbReference type="ARBA" id="ARBA00022989"/>
    </source>
</evidence>
<dbReference type="SUPFAM" id="SSF81321">
    <property type="entry name" value="Family A G protein-coupled receptor-like"/>
    <property type="match status" value="1"/>
</dbReference>
<protein>
    <recommendedName>
        <fullName evidence="13">G-protein coupled receptors family 1 profile domain-containing protein</fullName>
    </recommendedName>
</protein>
<dbReference type="GO" id="GO:0016907">
    <property type="term" value="F:G protein-coupled acetylcholine receptor activity"/>
    <property type="evidence" value="ECO:0000318"/>
    <property type="project" value="GO_Central"/>
</dbReference>
<accession>A0A7M7GIH6</accession>
<dbReference type="EnsemblMetazoa" id="XM_003729567">
    <property type="protein sequence ID" value="XP_003729615"/>
    <property type="gene ID" value="LOC100893351"/>
</dbReference>
<comment type="similarity">
    <text evidence="10">Belongs to the G-protein coupled receptor 1 family.</text>
</comment>
<dbReference type="GeneID" id="100893351"/>
<dbReference type="InParanoid" id="A0A7M7GIH6"/>
<keyword evidence="2" id="KW-1003">Cell membrane</keyword>
<evidence type="ECO:0000313" key="14">
    <source>
        <dbReference type="EnsemblMetazoa" id="XP_003729615"/>
    </source>
</evidence>
<feature type="transmembrane region" description="Helical" evidence="12">
    <location>
        <begin position="435"/>
        <end position="457"/>
    </location>
</feature>
<keyword evidence="4 12" id="KW-1133">Transmembrane helix</keyword>
<evidence type="ECO:0000256" key="9">
    <source>
        <dbReference type="ARBA" id="ARBA00023224"/>
    </source>
</evidence>
<name>A0A7M7GIH6_STRPU</name>
<keyword evidence="3 10" id="KW-0812">Transmembrane</keyword>
<dbReference type="RefSeq" id="XP_003729615.1">
    <property type="nucleotide sequence ID" value="XM_003729567.3"/>
</dbReference>
<dbReference type="PROSITE" id="PS00237">
    <property type="entry name" value="G_PROTEIN_RECEP_F1_1"/>
    <property type="match status" value="1"/>
</dbReference>
<evidence type="ECO:0000256" key="11">
    <source>
        <dbReference type="SAM" id="MobiDB-lite"/>
    </source>
</evidence>
<dbReference type="KEGG" id="spu:100893351"/>
<dbReference type="OMA" id="ICDIWLF"/>
<keyword evidence="8 10" id="KW-0675">Receptor</keyword>
<sequence>MEPVANVTLNGSDMDAVSRPFNIATVTLAAIAAGFASLFTVAGNLLVIIAFARERRLRIIGNYFVLSMAVADALVGLISMPFYTTYLLLGEWPMGPHVCDVWLSLDYVCCAASVLGIFLISVDRYRSLSAPMTYRHQMTRPRAMALILATWVISLLLFGVPIIGWQYFEGNRTVALNMCDVQFVNNPYFTAGSIILIYWMPLFVILVLYTRIYLLTRKLTRSQARLIGRLSMRTKKKRRSRTETNATMTDVFPSRTENGTHRVSGPTDSDDTPQDPGPYVPDTASSEMGKEYDTISPLPQRCNSADESDDFDVNSNGGDKTPDNYNKKANWATSMRSDNNSVYSDCDAETHPMKRPNSCSSLNSDRKGLKSAMSNFKHKDHHLGKALSSVLVNLREAKAVRTLSTILGFFILCWTPYSILIIVKGFCNPCVNDSLFSFSYFLCYINSTLNPVCYAFANRDFKIAFKKILTCGKRRYEWKDVF</sequence>
<dbReference type="GO" id="GO:0005886">
    <property type="term" value="C:plasma membrane"/>
    <property type="evidence" value="ECO:0000318"/>
    <property type="project" value="GO_Central"/>
</dbReference>
<dbReference type="FunFam" id="1.20.1070.10:FF:001294">
    <property type="entry name" value="Uncharacterized protein"/>
    <property type="match status" value="1"/>
</dbReference>
<dbReference type="PANTHER" id="PTHR24247:SF265">
    <property type="entry name" value="MUSCARINIC ACETYLCHOLINE RECEPTOR DM1"/>
    <property type="match status" value="1"/>
</dbReference>
<reference evidence="15" key="1">
    <citation type="submission" date="2015-02" db="EMBL/GenBank/DDBJ databases">
        <title>Genome sequencing for Strongylocentrotus purpuratus.</title>
        <authorList>
            <person name="Murali S."/>
            <person name="Liu Y."/>
            <person name="Vee V."/>
            <person name="English A."/>
            <person name="Wang M."/>
            <person name="Skinner E."/>
            <person name="Han Y."/>
            <person name="Muzny D.M."/>
            <person name="Worley K.C."/>
            <person name="Gibbs R.A."/>
        </authorList>
    </citation>
    <scope>NUCLEOTIDE SEQUENCE</scope>
</reference>
<evidence type="ECO:0000256" key="7">
    <source>
        <dbReference type="ARBA" id="ARBA00023157"/>
    </source>
</evidence>
<evidence type="ECO:0000256" key="10">
    <source>
        <dbReference type="RuleBase" id="RU000688"/>
    </source>
</evidence>
<feature type="transmembrane region" description="Helical" evidence="12">
    <location>
        <begin position="403"/>
        <end position="423"/>
    </location>
</feature>
<dbReference type="InterPro" id="IPR017452">
    <property type="entry name" value="GPCR_Rhodpsn_7TM"/>
</dbReference>
<evidence type="ECO:0000256" key="12">
    <source>
        <dbReference type="SAM" id="Phobius"/>
    </source>
</evidence>
<comment type="subcellular location">
    <subcellularLocation>
        <location evidence="1">Cell membrane</location>
        <topology evidence="1">Multi-pass membrane protein</topology>
    </subcellularLocation>
</comment>
<feature type="transmembrane region" description="Helical" evidence="12">
    <location>
        <begin position="188"/>
        <end position="209"/>
    </location>
</feature>
<dbReference type="Gene3D" id="1.20.1070.10">
    <property type="entry name" value="Rhodopsin 7-helix transmembrane proteins"/>
    <property type="match status" value="2"/>
</dbReference>
<dbReference type="OrthoDB" id="10071887at2759"/>
<evidence type="ECO:0000259" key="13">
    <source>
        <dbReference type="PROSITE" id="PS50262"/>
    </source>
</evidence>
<reference evidence="14" key="2">
    <citation type="submission" date="2021-01" db="UniProtKB">
        <authorList>
            <consortium name="EnsemblMetazoa"/>
        </authorList>
    </citation>
    <scope>IDENTIFICATION</scope>
</reference>
<evidence type="ECO:0000256" key="8">
    <source>
        <dbReference type="ARBA" id="ARBA00023170"/>
    </source>
</evidence>
<feature type="transmembrane region" description="Helical" evidence="12">
    <location>
        <begin position="101"/>
        <end position="122"/>
    </location>
</feature>
<feature type="domain" description="G-protein coupled receptors family 1 profile" evidence="13">
    <location>
        <begin position="43"/>
        <end position="454"/>
    </location>
</feature>
<dbReference type="GO" id="GO:0045202">
    <property type="term" value="C:synapse"/>
    <property type="evidence" value="ECO:0000318"/>
    <property type="project" value="GO_Central"/>
</dbReference>
<feature type="transmembrane region" description="Helical" evidence="12">
    <location>
        <begin position="143"/>
        <end position="168"/>
    </location>
</feature>
<dbReference type="PROSITE" id="PS50262">
    <property type="entry name" value="G_PROTEIN_RECEP_F1_2"/>
    <property type="match status" value="1"/>
</dbReference>
<dbReference type="PRINTS" id="PR00237">
    <property type="entry name" value="GPCRRHODOPSN"/>
</dbReference>
<evidence type="ECO:0000256" key="3">
    <source>
        <dbReference type="ARBA" id="ARBA00022692"/>
    </source>
</evidence>
<keyword evidence="6 12" id="KW-0472">Membrane</keyword>
<feature type="transmembrane region" description="Helical" evidence="12">
    <location>
        <begin position="23"/>
        <end position="51"/>
    </location>
</feature>
<dbReference type="GO" id="GO:0007187">
    <property type="term" value="P:G protein-coupled receptor signaling pathway, coupled to cyclic nucleotide second messenger"/>
    <property type="evidence" value="ECO:0000318"/>
    <property type="project" value="GO_Central"/>
</dbReference>
<evidence type="ECO:0000313" key="15">
    <source>
        <dbReference type="Proteomes" id="UP000007110"/>
    </source>
</evidence>
<feature type="transmembrane region" description="Helical" evidence="12">
    <location>
        <begin position="63"/>
        <end position="89"/>
    </location>
</feature>
<dbReference type="GO" id="GO:0030425">
    <property type="term" value="C:dendrite"/>
    <property type="evidence" value="ECO:0000318"/>
    <property type="project" value="GO_Central"/>
</dbReference>
<dbReference type="InterPro" id="IPR000276">
    <property type="entry name" value="GPCR_Rhodpsn"/>
</dbReference>
<dbReference type="InterPro" id="IPR000995">
    <property type="entry name" value="Musac_Ach_rcpt"/>
</dbReference>
<keyword evidence="15" id="KW-1185">Reference proteome</keyword>
<dbReference type="AlphaFoldDB" id="A0A7M7GIH6"/>
<evidence type="ECO:0000256" key="2">
    <source>
        <dbReference type="ARBA" id="ARBA00022475"/>
    </source>
</evidence>
<keyword evidence="7" id="KW-1015">Disulfide bond</keyword>
<keyword evidence="5 10" id="KW-0297">G-protein coupled receptor</keyword>
<dbReference type="GO" id="GO:0007268">
    <property type="term" value="P:chemical synaptic transmission"/>
    <property type="evidence" value="ECO:0000318"/>
    <property type="project" value="GO_Central"/>
</dbReference>
<evidence type="ECO:0000256" key="1">
    <source>
        <dbReference type="ARBA" id="ARBA00004651"/>
    </source>
</evidence>
<proteinExistence type="inferred from homology"/>
<dbReference type="FunFam" id="1.20.1070.10:FF:000365">
    <property type="entry name" value="Muscarinic acetylcholine receptor gar-2"/>
    <property type="match status" value="1"/>
</dbReference>